<protein>
    <submittedName>
        <fullName evidence="1">Uncharacterized protein</fullName>
    </submittedName>
</protein>
<dbReference type="PANTHER" id="PTHR40866:SF1">
    <property type="entry name" value="BED-TYPE DOMAIN-CONTAINING PROTEIN"/>
    <property type="match status" value="1"/>
</dbReference>
<dbReference type="Proteomes" id="UP000078046">
    <property type="component" value="Unassembled WGS sequence"/>
</dbReference>
<evidence type="ECO:0000313" key="1">
    <source>
        <dbReference type="EMBL" id="OAF67256.1"/>
    </source>
</evidence>
<dbReference type="PANTHER" id="PTHR40866">
    <property type="entry name" value="BED-TYPE DOMAIN-CONTAINING PROTEIN"/>
    <property type="match status" value="1"/>
</dbReference>
<proteinExistence type="predicted"/>
<organism evidence="1 2">
    <name type="scientific">Intoshia linei</name>
    <dbReference type="NCBI Taxonomy" id="1819745"/>
    <lineage>
        <taxon>Eukaryota</taxon>
        <taxon>Metazoa</taxon>
        <taxon>Spiralia</taxon>
        <taxon>Lophotrochozoa</taxon>
        <taxon>Mesozoa</taxon>
        <taxon>Orthonectida</taxon>
        <taxon>Rhopaluridae</taxon>
        <taxon>Intoshia</taxon>
    </lineage>
</organism>
<sequence length="190" mass="21659">FDNVVCLINDNCAANKSLSDKCHKPLVVQSCKTRWSSTAEIVRQYFQVKEYLVNFDDTPLIDKMLNVRENDNLQKLNGPIDCLTVIILFDPTAVGKIYPFPLSTLKMTFLLSPYYLHIKKKKEKRVDISLYLCMSQHLSTESNIVNSKNFETGIVKIMTGYEDNLNNIEVGATSQLLKMSINNIVIECIN</sequence>
<comment type="caution">
    <text evidence="1">The sequence shown here is derived from an EMBL/GenBank/DDBJ whole genome shotgun (WGS) entry which is preliminary data.</text>
</comment>
<dbReference type="OrthoDB" id="121869at2759"/>
<keyword evidence="2" id="KW-1185">Reference proteome</keyword>
<feature type="non-terminal residue" evidence="1">
    <location>
        <position position="1"/>
    </location>
</feature>
<evidence type="ECO:0000313" key="2">
    <source>
        <dbReference type="Proteomes" id="UP000078046"/>
    </source>
</evidence>
<reference evidence="1 2" key="1">
    <citation type="submission" date="2016-04" db="EMBL/GenBank/DDBJ databases">
        <title>The genome of Intoshia linei affirms orthonectids as highly simplified spiralians.</title>
        <authorList>
            <person name="Mikhailov K.V."/>
            <person name="Slusarev G.S."/>
            <person name="Nikitin M.A."/>
            <person name="Logacheva M.D."/>
            <person name="Penin A."/>
            <person name="Aleoshin V."/>
            <person name="Panchin Y.V."/>
        </authorList>
    </citation>
    <scope>NUCLEOTIDE SEQUENCE [LARGE SCALE GENOMIC DNA]</scope>
    <source>
        <strain evidence="1">Intl2013</strain>
        <tissue evidence="1">Whole animal</tissue>
    </source>
</reference>
<gene>
    <name evidence="1" type="ORF">A3Q56_05016</name>
</gene>
<name>A0A177AZ47_9BILA</name>
<dbReference type="AlphaFoldDB" id="A0A177AZ47"/>
<accession>A0A177AZ47</accession>
<dbReference type="EMBL" id="LWCA01000707">
    <property type="protein sequence ID" value="OAF67256.1"/>
    <property type="molecule type" value="Genomic_DNA"/>
</dbReference>